<evidence type="ECO:0000256" key="7">
    <source>
        <dbReference type="ARBA" id="ARBA00024838"/>
    </source>
</evidence>
<dbReference type="PANTHER" id="PTHR10856">
    <property type="entry name" value="CORONIN"/>
    <property type="match status" value="1"/>
</dbReference>
<feature type="compositionally biased region" description="Acidic residues" evidence="10">
    <location>
        <begin position="929"/>
        <end position="938"/>
    </location>
</feature>
<dbReference type="InterPro" id="IPR001680">
    <property type="entry name" value="WD40_rpt"/>
</dbReference>
<dbReference type="PROSITE" id="PS00678">
    <property type="entry name" value="WD_REPEATS_1"/>
    <property type="match status" value="1"/>
</dbReference>
<dbReference type="Pfam" id="PF08953">
    <property type="entry name" value="DUF1899"/>
    <property type="match status" value="2"/>
</dbReference>
<dbReference type="InterPro" id="IPR019775">
    <property type="entry name" value="WD40_repeat_CS"/>
</dbReference>
<dbReference type="Pfam" id="PF00400">
    <property type="entry name" value="WD40"/>
    <property type="match status" value="4"/>
</dbReference>
<feature type="domain" description="DUF1899" evidence="11">
    <location>
        <begin position="477"/>
        <end position="541"/>
    </location>
</feature>
<dbReference type="GO" id="GO:0003779">
    <property type="term" value="F:actin binding"/>
    <property type="evidence" value="ECO:0007669"/>
    <property type="project" value="UniProtKB-KW"/>
</dbReference>
<dbReference type="AlphaFoldDB" id="A0A3M6TJC1"/>
<evidence type="ECO:0000256" key="6">
    <source>
        <dbReference type="ARBA" id="ARBA00023203"/>
    </source>
</evidence>
<reference evidence="12 13" key="1">
    <citation type="journal article" date="2018" name="Sci. Rep.">
        <title>Comparative analysis of the Pocillopora damicornis genome highlights role of immune system in coral evolution.</title>
        <authorList>
            <person name="Cunning R."/>
            <person name="Bay R.A."/>
            <person name="Gillette P."/>
            <person name="Baker A.C."/>
            <person name="Traylor-Knowles N."/>
        </authorList>
    </citation>
    <scope>NUCLEOTIDE SEQUENCE [LARGE SCALE GENOMIC DNA]</scope>
    <source>
        <strain evidence="12">RSMAS</strain>
        <tissue evidence="12">Whole animal</tissue>
    </source>
</reference>
<dbReference type="InterPro" id="IPR011047">
    <property type="entry name" value="Quinoprotein_ADH-like_sf"/>
</dbReference>
<feature type="compositionally biased region" description="Basic and acidic residues" evidence="10">
    <location>
        <begin position="388"/>
        <end position="398"/>
    </location>
</feature>
<evidence type="ECO:0000256" key="4">
    <source>
        <dbReference type="ARBA" id="ARBA00022574"/>
    </source>
</evidence>
<feature type="compositionally biased region" description="Basic and acidic residues" evidence="10">
    <location>
        <begin position="429"/>
        <end position="445"/>
    </location>
</feature>
<feature type="region of interest" description="Disordered" evidence="10">
    <location>
        <begin position="915"/>
        <end position="938"/>
    </location>
</feature>
<dbReference type="Proteomes" id="UP000275408">
    <property type="component" value="Unassembled WGS sequence"/>
</dbReference>
<evidence type="ECO:0000256" key="9">
    <source>
        <dbReference type="RuleBase" id="RU280818"/>
    </source>
</evidence>
<dbReference type="Pfam" id="PF16300">
    <property type="entry name" value="WD40_4"/>
    <property type="match status" value="2"/>
</dbReference>
<dbReference type="FunFam" id="2.130.10.10:FF:000076">
    <property type="entry name" value="Coronin"/>
    <property type="match status" value="1"/>
</dbReference>
<dbReference type="InterPro" id="IPR015505">
    <property type="entry name" value="Coronin"/>
</dbReference>
<dbReference type="PANTHER" id="PTHR10856:SF20">
    <property type="entry name" value="CORONIN-7"/>
    <property type="match status" value="1"/>
</dbReference>
<evidence type="ECO:0000256" key="1">
    <source>
        <dbReference type="ARBA" id="ARBA00004496"/>
    </source>
</evidence>
<dbReference type="SMART" id="SM00320">
    <property type="entry name" value="WD40"/>
    <property type="match status" value="6"/>
</dbReference>
<protein>
    <recommendedName>
        <fullName evidence="9">Coronin</fullName>
    </recommendedName>
</protein>
<keyword evidence="4 8" id="KW-0853">WD repeat</keyword>
<feature type="domain" description="DUF1899" evidence="11">
    <location>
        <begin position="3"/>
        <end position="67"/>
    </location>
</feature>
<comment type="function">
    <text evidence="7">F-actin regulator involved in anterograde Golgi to endosome transport: upon ubiquitination via 'Lys-33'-linked ubiquitin chains by the BCR(KLHL20) E3 ubiquitin ligase complex, interacts with EPS15 and localizes to the trans-Golgi network, where it promotes actin polymerization, thereby facilitating post-Golgi trafficking. May play a role in the maintenance of the Golgi apparatus morphology.</text>
</comment>
<organism evidence="12 13">
    <name type="scientific">Pocillopora damicornis</name>
    <name type="common">Cauliflower coral</name>
    <name type="synonym">Millepora damicornis</name>
    <dbReference type="NCBI Taxonomy" id="46731"/>
    <lineage>
        <taxon>Eukaryota</taxon>
        <taxon>Metazoa</taxon>
        <taxon>Cnidaria</taxon>
        <taxon>Anthozoa</taxon>
        <taxon>Hexacorallia</taxon>
        <taxon>Scleractinia</taxon>
        <taxon>Astrocoeniina</taxon>
        <taxon>Pocilloporidae</taxon>
        <taxon>Pocillopora</taxon>
    </lineage>
</organism>
<evidence type="ECO:0000259" key="11">
    <source>
        <dbReference type="SMART" id="SM01166"/>
    </source>
</evidence>
<dbReference type="SMART" id="SM01167">
    <property type="entry name" value="DUF1900"/>
    <property type="match status" value="2"/>
</dbReference>
<dbReference type="GO" id="GO:0030036">
    <property type="term" value="P:actin cytoskeleton organization"/>
    <property type="evidence" value="ECO:0007669"/>
    <property type="project" value="UniProtKB-ARBA"/>
</dbReference>
<evidence type="ECO:0000256" key="10">
    <source>
        <dbReference type="SAM" id="MobiDB-lite"/>
    </source>
</evidence>
<feature type="repeat" description="WD" evidence="8">
    <location>
        <begin position="643"/>
        <end position="675"/>
    </location>
</feature>
<dbReference type="PROSITE" id="PS50294">
    <property type="entry name" value="WD_REPEATS_REGION"/>
    <property type="match status" value="3"/>
</dbReference>
<keyword evidence="13" id="KW-1185">Reference proteome</keyword>
<evidence type="ECO:0000256" key="3">
    <source>
        <dbReference type="ARBA" id="ARBA00022490"/>
    </source>
</evidence>
<comment type="caution">
    <text evidence="12">The sequence shown here is derived from an EMBL/GenBank/DDBJ whole genome shotgun (WGS) entry which is preliminary data.</text>
</comment>
<evidence type="ECO:0000256" key="2">
    <source>
        <dbReference type="ARBA" id="ARBA00009482"/>
    </source>
</evidence>
<gene>
    <name evidence="12" type="ORF">pdam_00013069</name>
</gene>
<keyword evidence="5 9" id="KW-0677">Repeat</keyword>
<dbReference type="PROSITE" id="PS50082">
    <property type="entry name" value="WD_REPEATS_2"/>
    <property type="match status" value="5"/>
</dbReference>
<feature type="compositionally biased region" description="Polar residues" evidence="10">
    <location>
        <begin position="446"/>
        <end position="461"/>
    </location>
</feature>
<feature type="repeat" description="WD" evidence="8">
    <location>
        <begin position="126"/>
        <end position="167"/>
    </location>
</feature>
<name>A0A3M6TJC1_POCDA</name>
<dbReference type="GO" id="GO:0005737">
    <property type="term" value="C:cytoplasm"/>
    <property type="evidence" value="ECO:0007669"/>
    <property type="project" value="UniProtKB-SubCell"/>
</dbReference>
<dbReference type="STRING" id="46731.A0A3M6TJC1"/>
<dbReference type="Gene3D" id="2.130.10.10">
    <property type="entry name" value="YVTN repeat-like/Quinoprotein amine dehydrogenase"/>
    <property type="match status" value="2"/>
</dbReference>
<evidence type="ECO:0000313" key="12">
    <source>
        <dbReference type="EMBL" id="RMX41527.1"/>
    </source>
</evidence>
<accession>A0A3M6TJC1</accession>
<comment type="similarity">
    <text evidence="2 9">Belongs to the WD repeat coronin family.</text>
</comment>
<evidence type="ECO:0000256" key="8">
    <source>
        <dbReference type="PROSITE-ProRule" id="PRU00221"/>
    </source>
</evidence>
<dbReference type="EMBL" id="RCHS01003480">
    <property type="protein sequence ID" value="RMX41527.1"/>
    <property type="molecule type" value="Genomic_DNA"/>
</dbReference>
<dbReference type="InterPro" id="IPR015943">
    <property type="entry name" value="WD40/YVTN_repeat-like_dom_sf"/>
</dbReference>
<feature type="repeat" description="WD" evidence="8">
    <location>
        <begin position="168"/>
        <end position="209"/>
    </location>
</feature>
<proteinExistence type="inferred from homology"/>
<dbReference type="SUPFAM" id="SSF50998">
    <property type="entry name" value="Quinoprotein alcohol dehydrogenase-like"/>
    <property type="match status" value="1"/>
</dbReference>
<feature type="repeat" description="WD" evidence="8">
    <location>
        <begin position="76"/>
        <end position="110"/>
    </location>
</feature>
<sequence length="938" mass="103893">MHRFKASKYRNAVPKIPKKEESITDIRVGNLMSSHGNHIKASDIFMAFNVDAGGGGSLGVLPLEEVGRKEQSLPFLHAHADFVSDLDFSPSDGRLLTTCSFDCSIKLWQIPGEGIKETLSAPLCTLPQQPGRVENVLFHPAASEVLASSCGKSVTIWDLQKQQLNYNLENHRDLVQSFCWKGDGSLLVTSSKDKKVRILDPRGNSVVAECEGMEGIKDSRVLWLGNTDKIISTGFSQSRSREVVVRDVKNICSPLQRMSFDTSSGILMPFFDPDTNMLFLAGKGDSSIQYLEVSDTATSFVTSVSSQVMDQQHKGMAIVPKLAMNVMKCEVVRLLQLTKSSVVPISYCVPRKSYRDFHEDLFPDTFAREASMTAEEWFSGSNNPLRRVSLDPSKRQMECQKTTTAQEKPQKPTLKPKPATESQKPSVAVEKHSTSESRESPKEEANSQQTQQTVNKLTSSAGPEAEPSTKPRKTFTAARTSKFRHLHGTPMHKSNNIDNVRNLSISVLADSDGFQVNQKFAAFPLSGPGGQIAVVPLDKPGRLPDAGLPVIQCGSGVLDFAMDPFNKQRLATACESGFVTVWEVPNDGLTETINNPFVVLKGHNDKPNIVKYHPTAKGVLASAAMDLTIKIWDVDKAKDLITLNGLTDSVFSLSWKPDGTRLATVSRDNKIRIFDPRSQVSSLQTGTGPEGSRGARVFWGGPSGDWLVTTGFGKSSIRIISVYDSCDLSKVLSSVEVDAAPATLIPFYDEDSSVMFLSAKGETTIFAYEVSEEPPHLNELSHYGTKNPYQAVAFLPKTVCDIKQVEFARAVKLNKTSIDLITFQVPRVKMEYFQDDLFPDTRVWWEPSVTSDKWFTGEDKTQRTMSLRPDGMKALSEAPKPAPIARKYDSRHELEEVKSIEQQKEELLNSMVDKLRNYDDDPLPQDLQEGVDDDEWDD</sequence>
<evidence type="ECO:0000256" key="5">
    <source>
        <dbReference type="ARBA" id="ARBA00022737"/>
    </source>
</evidence>
<feature type="repeat" description="WD" evidence="8">
    <location>
        <begin position="600"/>
        <end position="642"/>
    </location>
</feature>
<comment type="subcellular location">
    <subcellularLocation>
        <location evidence="1">Cytoplasm</location>
    </subcellularLocation>
</comment>
<keyword evidence="3" id="KW-0963">Cytoplasm</keyword>
<evidence type="ECO:0000313" key="13">
    <source>
        <dbReference type="Proteomes" id="UP000275408"/>
    </source>
</evidence>
<dbReference type="SMART" id="SM01166">
    <property type="entry name" value="DUF1899"/>
    <property type="match status" value="2"/>
</dbReference>
<dbReference type="InterPro" id="IPR015048">
    <property type="entry name" value="DUF1899"/>
</dbReference>
<feature type="region of interest" description="Disordered" evidence="10">
    <location>
        <begin position="381"/>
        <end position="476"/>
    </location>
</feature>
<keyword evidence="6" id="KW-0009">Actin-binding</keyword>
<dbReference type="OrthoDB" id="1850764at2759"/>